<keyword evidence="6" id="KW-1185">Reference proteome</keyword>
<dbReference type="InterPro" id="IPR036322">
    <property type="entry name" value="WD40_repeat_dom_sf"/>
</dbReference>
<feature type="region of interest" description="Disordered" evidence="4">
    <location>
        <begin position="168"/>
        <end position="187"/>
    </location>
</feature>
<feature type="compositionally biased region" description="Polar residues" evidence="4">
    <location>
        <begin position="25"/>
        <end position="53"/>
    </location>
</feature>
<dbReference type="Proteomes" id="UP000193944">
    <property type="component" value="Unassembled WGS sequence"/>
</dbReference>
<evidence type="ECO:0000256" key="2">
    <source>
        <dbReference type="ARBA" id="ARBA00022737"/>
    </source>
</evidence>
<dbReference type="SUPFAM" id="SSF50978">
    <property type="entry name" value="WD40 repeat-like"/>
    <property type="match status" value="1"/>
</dbReference>
<dbReference type="PROSITE" id="PS50082">
    <property type="entry name" value="WD_REPEATS_2"/>
    <property type="match status" value="3"/>
</dbReference>
<dbReference type="InterPro" id="IPR019775">
    <property type="entry name" value="WD40_repeat_CS"/>
</dbReference>
<dbReference type="SMART" id="SM00320">
    <property type="entry name" value="WD40"/>
    <property type="match status" value="7"/>
</dbReference>
<dbReference type="AlphaFoldDB" id="A0A1Y1XM45"/>
<comment type="caution">
    <text evidence="5">The sequence shown here is derived from an EMBL/GenBank/DDBJ whole genome shotgun (WGS) entry which is preliminary data.</text>
</comment>
<dbReference type="CDD" id="cd00200">
    <property type="entry name" value="WD40"/>
    <property type="match status" value="1"/>
</dbReference>
<organism evidence="5 6">
    <name type="scientific">Anaeromyces robustus</name>
    <dbReference type="NCBI Taxonomy" id="1754192"/>
    <lineage>
        <taxon>Eukaryota</taxon>
        <taxon>Fungi</taxon>
        <taxon>Fungi incertae sedis</taxon>
        <taxon>Chytridiomycota</taxon>
        <taxon>Chytridiomycota incertae sedis</taxon>
        <taxon>Neocallimastigomycetes</taxon>
        <taxon>Neocallimastigales</taxon>
        <taxon>Neocallimastigaceae</taxon>
        <taxon>Anaeromyces</taxon>
    </lineage>
</organism>
<name>A0A1Y1XM45_9FUNG</name>
<dbReference type="STRING" id="1754192.A0A1Y1XM45"/>
<dbReference type="InterPro" id="IPR053053">
    <property type="entry name" value="WD_repeat_protein"/>
</dbReference>
<dbReference type="PANTHER" id="PTHR44566">
    <property type="entry name" value="TRANSDUCIN/WD40 REPEAT-LIKE SUPERFAMILY PROTEIN"/>
    <property type="match status" value="1"/>
</dbReference>
<dbReference type="PROSITE" id="PS00678">
    <property type="entry name" value="WD_REPEATS_1"/>
    <property type="match status" value="1"/>
</dbReference>
<accession>A0A1Y1XM45</accession>
<feature type="repeat" description="WD" evidence="3">
    <location>
        <begin position="239"/>
        <end position="281"/>
    </location>
</feature>
<dbReference type="PROSITE" id="PS50294">
    <property type="entry name" value="WD_REPEATS_REGION"/>
    <property type="match status" value="2"/>
</dbReference>
<reference evidence="5 6" key="2">
    <citation type="submission" date="2016-08" db="EMBL/GenBank/DDBJ databases">
        <title>Pervasive Adenine N6-methylation of Active Genes in Fungi.</title>
        <authorList>
            <consortium name="DOE Joint Genome Institute"/>
            <person name="Mondo S.J."/>
            <person name="Dannebaum R.O."/>
            <person name="Kuo R.C."/>
            <person name="Labutti K."/>
            <person name="Haridas S."/>
            <person name="Kuo A."/>
            <person name="Salamov A."/>
            <person name="Ahrendt S.R."/>
            <person name="Lipzen A."/>
            <person name="Sullivan W."/>
            <person name="Andreopoulos W.B."/>
            <person name="Clum A."/>
            <person name="Lindquist E."/>
            <person name="Daum C."/>
            <person name="Ramamoorthy G.K."/>
            <person name="Gryganskyi A."/>
            <person name="Culley D."/>
            <person name="Magnuson J.K."/>
            <person name="James T.Y."/>
            <person name="O'Malley M.A."/>
            <person name="Stajich J.E."/>
            <person name="Spatafora J.W."/>
            <person name="Visel A."/>
            <person name="Grigoriev I.V."/>
        </authorList>
    </citation>
    <scope>NUCLEOTIDE SEQUENCE [LARGE SCALE GENOMIC DNA]</scope>
    <source>
        <strain evidence="5 6">S4</strain>
    </source>
</reference>
<evidence type="ECO:0000313" key="5">
    <source>
        <dbReference type="EMBL" id="ORX86802.1"/>
    </source>
</evidence>
<dbReference type="PANTHER" id="PTHR44566:SF1">
    <property type="entry name" value="WD REPEAT-CONTAINING PROTEIN 25"/>
    <property type="match status" value="1"/>
</dbReference>
<dbReference type="OrthoDB" id="256303at2759"/>
<protein>
    <submittedName>
        <fullName evidence="5">WD40 repeat-like protein</fullName>
    </submittedName>
</protein>
<feature type="repeat" description="WD" evidence="3">
    <location>
        <begin position="475"/>
        <end position="504"/>
    </location>
</feature>
<proteinExistence type="predicted"/>
<gene>
    <name evidence="5" type="ORF">BCR32DRAFT_324759</name>
</gene>
<dbReference type="InterPro" id="IPR001680">
    <property type="entry name" value="WD40_rpt"/>
</dbReference>
<feature type="repeat" description="WD" evidence="3">
    <location>
        <begin position="282"/>
        <end position="323"/>
    </location>
</feature>
<dbReference type="InterPro" id="IPR015943">
    <property type="entry name" value="WD40/YVTN_repeat-like_dom_sf"/>
</dbReference>
<dbReference type="Gene3D" id="2.130.10.10">
    <property type="entry name" value="YVTN repeat-like/Quinoprotein amine dehydrogenase"/>
    <property type="match status" value="1"/>
</dbReference>
<keyword evidence="1 3" id="KW-0853">WD repeat</keyword>
<feature type="compositionally biased region" description="Basic and acidic residues" evidence="4">
    <location>
        <begin position="12"/>
        <end position="24"/>
    </location>
</feature>
<dbReference type="Pfam" id="PF00400">
    <property type="entry name" value="WD40"/>
    <property type="match status" value="3"/>
</dbReference>
<keyword evidence="2" id="KW-0677">Repeat</keyword>
<evidence type="ECO:0000313" key="6">
    <source>
        <dbReference type="Proteomes" id="UP000193944"/>
    </source>
</evidence>
<sequence length="545" mass="62650">MENLLNYTSDSSSEHNSDSEKKSSLVDNNITRHINGNNDMNGVINKNNLNSNPTKKDSEEKQTSLILSQKPITKVNNSFLRSDIFIQNQFSKLPEPIYKTNSYSDLHLDYNSNENDDDYRLKQIQKNIKHEFAKENKRNLEELYQTYKVSAKLNSILDKPVKPYVSKRQKKSISTYDNNNQQQQQQSNKLINNETFKEDNNNNNKWLFINSLYLNKPSDDYYQSKTFTHIIPSYTTGQLYGHTKGVNVLRWKPDNGYLLASASMDFTACIWDVFNSKKPARIITHQGAVKDIQWRNDNTHVLTASFDKSIKLFDVEAGKVVQTFNNQDMVNVLRFHPKDQDLFIAGLYKKGIVCWDVRSNKIVKEYKGFFGQVQDLEFLDEGKTFLAASDIIKRNSTDKAIVVWDFSGGVIISNQIYQEAYNCTALRVHPNKKKFIAQSNAGYIAIFDAKSPWSLDKFKRFESHSVSGNRIQCNFSPNGKYIGTGSSDGKLYFYDWKTSKCIKTLDYGIHSNSTCMDVSWCPQPQKYGYACVASCDNKGRIALWN</sequence>
<evidence type="ECO:0000256" key="1">
    <source>
        <dbReference type="ARBA" id="ARBA00022574"/>
    </source>
</evidence>
<evidence type="ECO:0000256" key="3">
    <source>
        <dbReference type="PROSITE-ProRule" id="PRU00221"/>
    </source>
</evidence>
<dbReference type="EMBL" id="MCFG01000016">
    <property type="protein sequence ID" value="ORX86802.1"/>
    <property type="molecule type" value="Genomic_DNA"/>
</dbReference>
<feature type="compositionally biased region" description="Low complexity" evidence="4">
    <location>
        <begin position="178"/>
        <end position="187"/>
    </location>
</feature>
<evidence type="ECO:0000256" key="4">
    <source>
        <dbReference type="SAM" id="MobiDB-lite"/>
    </source>
</evidence>
<reference evidence="5 6" key="1">
    <citation type="submission" date="2016-08" db="EMBL/GenBank/DDBJ databases">
        <title>A Parts List for Fungal Cellulosomes Revealed by Comparative Genomics.</title>
        <authorList>
            <consortium name="DOE Joint Genome Institute"/>
            <person name="Haitjema C.H."/>
            <person name="Gilmore S.P."/>
            <person name="Henske J.K."/>
            <person name="Solomon K.V."/>
            <person name="De Groot R."/>
            <person name="Kuo A."/>
            <person name="Mondo S.J."/>
            <person name="Salamov A.A."/>
            <person name="Labutti K."/>
            <person name="Zhao Z."/>
            <person name="Chiniquy J."/>
            <person name="Barry K."/>
            <person name="Brewer H.M."/>
            <person name="Purvine S.O."/>
            <person name="Wright A.T."/>
            <person name="Boxma B."/>
            <person name="Van Alen T."/>
            <person name="Hackstein J.H."/>
            <person name="Baker S.E."/>
            <person name="Grigoriev I.V."/>
            <person name="O'Malley M.A."/>
        </authorList>
    </citation>
    <scope>NUCLEOTIDE SEQUENCE [LARGE SCALE GENOMIC DNA]</scope>
    <source>
        <strain evidence="5 6">S4</strain>
    </source>
</reference>
<feature type="region of interest" description="Disordered" evidence="4">
    <location>
        <begin position="1"/>
        <end position="63"/>
    </location>
</feature>